<protein>
    <recommendedName>
        <fullName evidence="1">Enoyl reductase (ER) domain-containing protein</fullName>
    </recommendedName>
</protein>
<organism evidence="2 3">
    <name type="scientific">Verruconis gallopava</name>
    <dbReference type="NCBI Taxonomy" id="253628"/>
    <lineage>
        <taxon>Eukaryota</taxon>
        <taxon>Fungi</taxon>
        <taxon>Dikarya</taxon>
        <taxon>Ascomycota</taxon>
        <taxon>Pezizomycotina</taxon>
        <taxon>Dothideomycetes</taxon>
        <taxon>Pleosporomycetidae</taxon>
        <taxon>Venturiales</taxon>
        <taxon>Sympoventuriaceae</taxon>
        <taxon>Verruconis</taxon>
    </lineage>
</organism>
<evidence type="ECO:0000313" key="3">
    <source>
        <dbReference type="Proteomes" id="UP000053259"/>
    </source>
</evidence>
<dbReference type="InterPro" id="IPR013154">
    <property type="entry name" value="ADH-like_N"/>
</dbReference>
<name>A0A0D1XM26_9PEZI</name>
<dbReference type="HOGENOM" id="CLU_026673_3_3_1"/>
<dbReference type="STRING" id="253628.A0A0D1XM26"/>
<keyword evidence="3" id="KW-1185">Reference proteome</keyword>
<dbReference type="GO" id="GO:0016491">
    <property type="term" value="F:oxidoreductase activity"/>
    <property type="evidence" value="ECO:0007669"/>
    <property type="project" value="InterPro"/>
</dbReference>
<dbReference type="InterPro" id="IPR011032">
    <property type="entry name" value="GroES-like_sf"/>
</dbReference>
<dbReference type="InterPro" id="IPR020843">
    <property type="entry name" value="ER"/>
</dbReference>
<evidence type="ECO:0000259" key="1">
    <source>
        <dbReference type="SMART" id="SM00829"/>
    </source>
</evidence>
<reference evidence="2 3" key="1">
    <citation type="submission" date="2015-01" db="EMBL/GenBank/DDBJ databases">
        <title>The Genome Sequence of Ochroconis gallopava CBS43764.</title>
        <authorList>
            <consortium name="The Broad Institute Genomics Platform"/>
            <person name="Cuomo C."/>
            <person name="de Hoog S."/>
            <person name="Gorbushina A."/>
            <person name="Stielow B."/>
            <person name="Teixiera M."/>
            <person name="Abouelleil A."/>
            <person name="Chapman S.B."/>
            <person name="Priest M."/>
            <person name="Young S.K."/>
            <person name="Wortman J."/>
            <person name="Nusbaum C."/>
            <person name="Birren B."/>
        </authorList>
    </citation>
    <scope>NUCLEOTIDE SEQUENCE [LARGE SCALE GENOMIC DNA]</scope>
    <source>
        <strain evidence="2 3">CBS 43764</strain>
    </source>
</reference>
<dbReference type="Pfam" id="PF13602">
    <property type="entry name" value="ADH_zinc_N_2"/>
    <property type="match status" value="1"/>
</dbReference>
<dbReference type="AlphaFoldDB" id="A0A0D1XM26"/>
<proteinExistence type="predicted"/>
<dbReference type="Pfam" id="PF08240">
    <property type="entry name" value="ADH_N"/>
    <property type="match status" value="1"/>
</dbReference>
<dbReference type="Proteomes" id="UP000053259">
    <property type="component" value="Unassembled WGS sequence"/>
</dbReference>
<gene>
    <name evidence="2" type="ORF">PV09_05230</name>
</gene>
<dbReference type="SUPFAM" id="SSF51735">
    <property type="entry name" value="NAD(P)-binding Rossmann-fold domains"/>
    <property type="match status" value="1"/>
</dbReference>
<dbReference type="VEuPathDB" id="FungiDB:PV09_05230"/>
<dbReference type="SUPFAM" id="SSF50129">
    <property type="entry name" value="GroES-like"/>
    <property type="match status" value="1"/>
</dbReference>
<dbReference type="SMART" id="SM00829">
    <property type="entry name" value="PKS_ER"/>
    <property type="match status" value="1"/>
</dbReference>
<dbReference type="PANTHER" id="PTHR11695">
    <property type="entry name" value="ALCOHOL DEHYDROGENASE RELATED"/>
    <property type="match status" value="1"/>
</dbReference>
<dbReference type="InterPro" id="IPR050700">
    <property type="entry name" value="YIM1/Zinc_Alcohol_DH_Fams"/>
</dbReference>
<dbReference type="InterPro" id="IPR036291">
    <property type="entry name" value="NAD(P)-bd_dom_sf"/>
</dbReference>
<dbReference type="Gene3D" id="3.40.50.720">
    <property type="entry name" value="NAD(P)-binding Rossmann-like Domain"/>
    <property type="match status" value="1"/>
</dbReference>
<dbReference type="RefSeq" id="XP_016213330.1">
    <property type="nucleotide sequence ID" value="XM_016358711.1"/>
</dbReference>
<dbReference type="OrthoDB" id="201656at2759"/>
<dbReference type="GeneID" id="27313203"/>
<feature type="domain" description="Enoyl reductase (ER)" evidence="1">
    <location>
        <begin position="22"/>
        <end position="329"/>
    </location>
</feature>
<sequence length="334" mass="36437">MVAETNAYFYTHPPYPSCIQKGTLPLPDNIKDTEIQVRIKSAALNPVDIQLMNLPIWNLPYMGFPKGIGKDFSGVVISAGKDSGFQSGDEVFGLFMGSDRGTVAEVAVIDVKKGAVVLKKPGAWSWNKAAALPLVWLTARTSIASVEPYIKPESKRLVVLGGSSATGMYTVHLAKQRGWTVFSTCSSRNSDFVSSMGADIVVDYTTEDVPSRVRSFTPDAIIDCVGGTSCLGIAPRYVTIVGDKTSRSTMGGSALYLTTPRMVFRKLLGMLGWGEVYDAIILDQNPDYLKESTSLPIEKIYVDSVFDYDDLKKAFERLDTGRTRGKVVIEVDKS</sequence>
<dbReference type="EMBL" id="KN847544">
    <property type="protein sequence ID" value="KIW03461.1"/>
    <property type="molecule type" value="Genomic_DNA"/>
</dbReference>
<accession>A0A0D1XM26</accession>
<dbReference type="PANTHER" id="PTHR11695:SF294">
    <property type="entry name" value="RETICULON-4-INTERACTING PROTEIN 1, MITOCHONDRIAL"/>
    <property type="match status" value="1"/>
</dbReference>
<dbReference type="Gene3D" id="3.90.180.10">
    <property type="entry name" value="Medium-chain alcohol dehydrogenases, catalytic domain"/>
    <property type="match status" value="1"/>
</dbReference>
<dbReference type="InParanoid" id="A0A0D1XM26"/>
<evidence type="ECO:0000313" key="2">
    <source>
        <dbReference type="EMBL" id="KIW03461.1"/>
    </source>
</evidence>